<gene>
    <name evidence="1" type="ORF">SteCoe_12687</name>
</gene>
<accession>A0A1R2CA88</accession>
<sequence>MLLNRFCEEISQTLFPLLHEISVNYKQDKNYKAEERAVKIKELNIIREEVNKNIKQFDTLALDSEEYLESGFAKFLSSILSQIEQNYWISKGVCESISSCLPEWLKMLRKFKGIFGLYVIEVLFEIDSLKSEILSSDSMSYVGFLKRIEAYNSYLRPIDPESVLIIKKIFSKDYVRKLFVHLVPQGKSMENIFESALFNTFIVPLPKKVYGKTLVNLTIFIRDCMTDDKCMEEKSSGRVVKKKMPNEECLQQKEKMIKEMEKVFNAIIFCHEFAHVLQRSGCSNFGETADFNSPNISPPLDTSQQLQGIQVTPFNDVSNPESVEQNLNCFLENQELPVKRECAFDLEEIKEVSEVKNFYLRNPQEKKTKKNMNADTGFRIEILLFGQIVKFLNYKTALLFYEPELPNTLEELKNHFRINNTIKHPKESMKMNRMLEDSFDGIIMGKCGMSGNKNLKLLNRFLSSKK</sequence>
<proteinExistence type="predicted"/>
<keyword evidence="2" id="KW-1185">Reference proteome</keyword>
<dbReference type="EMBL" id="MPUH01000222">
    <property type="protein sequence ID" value="OMJ85911.1"/>
    <property type="molecule type" value="Genomic_DNA"/>
</dbReference>
<evidence type="ECO:0000313" key="2">
    <source>
        <dbReference type="Proteomes" id="UP000187209"/>
    </source>
</evidence>
<name>A0A1R2CA88_9CILI</name>
<dbReference type="AlphaFoldDB" id="A0A1R2CA88"/>
<protein>
    <submittedName>
        <fullName evidence="1">Uncharacterized protein</fullName>
    </submittedName>
</protein>
<evidence type="ECO:0000313" key="1">
    <source>
        <dbReference type="EMBL" id="OMJ85911.1"/>
    </source>
</evidence>
<organism evidence="1 2">
    <name type="scientific">Stentor coeruleus</name>
    <dbReference type="NCBI Taxonomy" id="5963"/>
    <lineage>
        <taxon>Eukaryota</taxon>
        <taxon>Sar</taxon>
        <taxon>Alveolata</taxon>
        <taxon>Ciliophora</taxon>
        <taxon>Postciliodesmatophora</taxon>
        <taxon>Heterotrichea</taxon>
        <taxon>Heterotrichida</taxon>
        <taxon>Stentoridae</taxon>
        <taxon>Stentor</taxon>
    </lineage>
</organism>
<dbReference type="Proteomes" id="UP000187209">
    <property type="component" value="Unassembled WGS sequence"/>
</dbReference>
<reference evidence="1 2" key="1">
    <citation type="submission" date="2016-11" db="EMBL/GenBank/DDBJ databases">
        <title>The macronuclear genome of Stentor coeruleus: a giant cell with tiny introns.</title>
        <authorList>
            <person name="Slabodnick M."/>
            <person name="Ruby J.G."/>
            <person name="Reiff S.B."/>
            <person name="Swart E.C."/>
            <person name="Gosai S."/>
            <person name="Prabakaran S."/>
            <person name="Witkowska E."/>
            <person name="Larue G.E."/>
            <person name="Fisher S."/>
            <person name="Freeman R.M."/>
            <person name="Gunawardena J."/>
            <person name="Chu W."/>
            <person name="Stover N.A."/>
            <person name="Gregory B.D."/>
            <person name="Nowacki M."/>
            <person name="Derisi J."/>
            <person name="Roy S.W."/>
            <person name="Marshall W.F."/>
            <person name="Sood P."/>
        </authorList>
    </citation>
    <scope>NUCLEOTIDE SEQUENCE [LARGE SCALE GENOMIC DNA]</scope>
    <source>
        <strain evidence="1">WM001</strain>
    </source>
</reference>
<comment type="caution">
    <text evidence="1">The sequence shown here is derived from an EMBL/GenBank/DDBJ whole genome shotgun (WGS) entry which is preliminary data.</text>
</comment>